<keyword evidence="2" id="KW-1185">Reference proteome</keyword>
<dbReference type="PANTHER" id="PTHR37171">
    <property type="entry name" value="SERINE/THREONINE-PROTEIN KINASE YRZF-RELATED"/>
    <property type="match status" value="1"/>
</dbReference>
<evidence type="ECO:0008006" key="3">
    <source>
        <dbReference type="Google" id="ProtNLM"/>
    </source>
</evidence>
<protein>
    <recommendedName>
        <fullName evidence="3">Serine/threonine protein kinase</fullName>
    </recommendedName>
</protein>
<proteinExistence type="predicted"/>
<dbReference type="EMBL" id="AP018203">
    <property type="protein sequence ID" value="BAY53440.1"/>
    <property type="molecule type" value="Genomic_DNA"/>
</dbReference>
<evidence type="ECO:0000313" key="1">
    <source>
        <dbReference type="EMBL" id="BAY53440.1"/>
    </source>
</evidence>
<dbReference type="SUPFAM" id="SSF56112">
    <property type="entry name" value="Protein kinase-like (PK-like)"/>
    <property type="match status" value="1"/>
</dbReference>
<reference evidence="1 2" key="1">
    <citation type="submission" date="2017-06" db="EMBL/GenBank/DDBJ databases">
        <title>Genome sequencing of cyanobaciteial culture collection at National Institute for Environmental Studies (NIES).</title>
        <authorList>
            <person name="Hirose Y."/>
            <person name="Shimura Y."/>
            <person name="Fujisawa T."/>
            <person name="Nakamura Y."/>
            <person name="Kawachi M."/>
        </authorList>
    </citation>
    <scope>NUCLEOTIDE SEQUENCE [LARGE SCALE GENOMIC DNA]</scope>
    <source>
        <strain evidence="1 2">NIES-2135</strain>
    </source>
</reference>
<accession>A0A1Z4J9N6</accession>
<dbReference type="PANTHER" id="PTHR37171:SF1">
    <property type="entry name" value="SERINE_THREONINE-PROTEIN KINASE YRZF-RELATED"/>
    <property type="match status" value="1"/>
</dbReference>
<sequence>MRSLIETIDQTLLPDLNIESCDPHDPIVIHHVPAPWQVLGTGNYAAVFTHPDFPDEVVKVYAPGRPGFEEEVEVYDRLGAHPAFSQCIYARDGMLVLKRLHGVTLYDCMHRGIRIPVQVIQDIDRALDYARDRGLHPHDVHGRNVNMYQGRGYVVDVSDFLHEEACSAWTDLKKAYYWVYRPILCPLRIRIPYALLNALRKTYRWLRSLRG</sequence>
<organism evidence="1 2">
    <name type="scientific">Leptolyngbya boryana NIES-2135</name>
    <dbReference type="NCBI Taxonomy" id="1973484"/>
    <lineage>
        <taxon>Bacteria</taxon>
        <taxon>Bacillati</taxon>
        <taxon>Cyanobacteriota</taxon>
        <taxon>Cyanophyceae</taxon>
        <taxon>Leptolyngbyales</taxon>
        <taxon>Leptolyngbyaceae</taxon>
        <taxon>Leptolyngbya group</taxon>
        <taxon>Leptolyngbya</taxon>
    </lineage>
</organism>
<dbReference type="Proteomes" id="UP000217895">
    <property type="component" value="Chromosome"/>
</dbReference>
<dbReference type="AlphaFoldDB" id="A0A1Z4J9N6"/>
<gene>
    <name evidence="1" type="ORF">NIES2135_02450</name>
</gene>
<dbReference type="InterPro" id="IPR011009">
    <property type="entry name" value="Kinase-like_dom_sf"/>
</dbReference>
<evidence type="ECO:0000313" key="2">
    <source>
        <dbReference type="Proteomes" id="UP000217895"/>
    </source>
</evidence>
<name>A0A1Z4J9N6_LEPBY</name>
<dbReference type="InterPro" id="IPR052396">
    <property type="entry name" value="Meiotic_Drive_Suppr_Kinase"/>
</dbReference>